<evidence type="ECO:0000313" key="2">
    <source>
        <dbReference type="EMBL" id="VDN17740.1"/>
    </source>
</evidence>
<dbReference type="EMBL" id="UYRT01078083">
    <property type="protein sequence ID" value="VDN17740.1"/>
    <property type="molecule type" value="Genomic_DNA"/>
</dbReference>
<evidence type="ECO:0000256" key="1">
    <source>
        <dbReference type="SAM" id="MobiDB-lite"/>
    </source>
</evidence>
<accession>A0A183DPL5</accession>
<proteinExistence type="predicted"/>
<reference evidence="4" key="1">
    <citation type="submission" date="2016-06" db="UniProtKB">
        <authorList>
            <consortium name="WormBaseParasite"/>
        </authorList>
    </citation>
    <scope>IDENTIFICATION</scope>
</reference>
<evidence type="ECO:0000313" key="4">
    <source>
        <dbReference type="WBParaSite" id="GPUH_0001066901-mRNA-1"/>
    </source>
</evidence>
<keyword evidence="3" id="KW-1185">Reference proteome</keyword>
<sequence>MENCVGVGAGSQASGVVGLGLGWRWPVHDHPSLLVEVLAAAGDTQLRAPAMGARCPKRRAIFKGVSACAAVVADASIRISRYGRPRRSTATRGRSGGRREGDAASNVADESSLSSMVKSRKSLDECCEGWRACKRLQSSLGGHLKMWMSAVNRSGLLEDERP</sequence>
<name>A0A183DPL5_9BILA</name>
<evidence type="ECO:0000313" key="3">
    <source>
        <dbReference type="Proteomes" id="UP000271098"/>
    </source>
</evidence>
<dbReference type="WBParaSite" id="GPUH_0001066901-mRNA-1">
    <property type="protein sequence ID" value="GPUH_0001066901-mRNA-1"/>
    <property type="gene ID" value="GPUH_0001066901"/>
</dbReference>
<organism evidence="4">
    <name type="scientific">Gongylonema pulchrum</name>
    <dbReference type="NCBI Taxonomy" id="637853"/>
    <lineage>
        <taxon>Eukaryota</taxon>
        <taxon>Metazoa</taxon>
        <taxon>Ecdysozoa</taxon>
        <taxon>Nematoda</taxon>
        <taxon>Chromadorea</taxon>
        <taxon>Rhabditida</taxon>
        <taxon>Spirurina</taxon>
        <taxon>Spiruromorpha</taxon>
        <taxon>Spiruroidea</taxon>
        <taxon>Gongylonematidae</taxon>
        <taxon>Gongylonema</taxon>
    </lineage>
</organism>
<reference evidence="2 3" key="2">
    <citation type="submission" date="2018-11" db="EMBL/GenBank/DDBJ databases">
        <authorList>
            <consortium name="Pathogen Informatics"/>
        </authorList>
    </citation>
    <scope>NUCLEOTIDE SEQUENCE [LARGE SCALE GENOMIC DNA]</scope>
</reference>
<dbReference type="Proteomes" id="UP000271098">
    <property type="component" value="Unassembled WGS sequence"/>
</dbReference>
<gene>
    <name evidence="2" type="ORF">GPUH_LOCUS10656</name>
</gene>
<protein>
    <submittedName>
        <fullName evidence="2 4">Uncharacterized protein</fullName>
    </submittedName>
</protein>
<dbReference type="AlphaFoldDB" id="A0A183DPL5"/>
<feature type="region of interest" description="Disordered" evidence="1">
    <location>
        <begin position="84"/>
        <end position="113"/>
    </location>
</feature>